<reference evidence="6" key="1">
    <citation type="journal article" date="2021" name="PeerJ">
        <title>Extensive microbial diversity within the chicken gut microbiome revealed by metagenomics and culture.</title>
        <authorList>
            <person name="Gilroy R."/>
            <person name="Ravi A."/>
            <person name="Getino M."/>
            <person name="Pursley I."/>
            <person name="Horton D.L."/>
            <person name="Alikhan N.F."/>
            <person name="Baker D."/>
            <person name="Gharbi K."/>
            <person name="Hall N."/>
            <person name="Watson M."/>
            <person name="Adriaenssens E.M."/>
            <person name="Foster-Nyarko E."/>
            <person name="Jarju S."/>
            <person name="Secka A."/>
            <person name="Antonio M."/>
            <person name="Oren A."/>
            <person name="Chaudhuri R.R."/>
            <person name="La Ragione R."/>
            <person name="Hildebrand F."/>
            <person name="Pallen M.J."/>
        </authorList>
    </citation>
    <scope>NUCLEOTIDE SEQUENCE</scope>
    <source>
        <strain evidence="6">ChiHecec2B26-12326</strain>
    </source>
</reference>
<name>A0A9D2BQU5_9BACT</name>
<dbReference type="Pfam" id="PF02522">
    <property type="entry name" value="Antibiotic_NAT"/>
    <property type="match status" value="1"/>
</dbReference>
<evidence type="ECO:0000256" key="5">
    <source>
        <dbReference type="RuleBase" id="RU365031"/>
    </source>
</evidence>
<keyword evidence="5" id="KW-0046">Antibiotic resistance</keyword>
<accession>A0A9D2BQU5</accession>
<protein>
    <recommendedName>
        <fullName evidence="2 5">Aminoglycoside N(3)-acetyltransferase</fullName>
        <ecNumber evidence="5">2.3.1.-</ecNumber>
    </recommendedName>
</protein>
<comment type="caution">
    <text evidence="6">The sequence shown here is derived from an EMBL/GenBank/DDBJ whole genome shotgun (WGS) entry which is preliminary data.</text>
</comment>
<dbReference type="GO" id="GO:0046677">
    <property type="term" value="P:response to antibiotic"/>
    <property type="evidence" value="ECO:0007669"/>
    <property type="project" value="UniProtKB-KW"/>
</dbReference>
<dbReference type="PANTHER" id="PTHR11104">
    <property type="entry name" value="AMINOGLYCOSIDE N3-ACETYLTRANSFERASE"/>
    <property type="match status" value="1"/>
</dbReference>
<evidence type="ECO:0000256" key="4">
    <source>
        <dbReference type="ARBA" id="ARBA00023315"/>
    </source>
</evidence>
<dbReference type="Proteomes" id="UP000823847">
    <property type="component" value="Unassembled WGS sequence"/>
</dbReference>
<proteinExistence type="inferred from homology"/>
<dbReference type="GO" id="GO:0046353">
    <property type="term" value="F:aminoglycoside 3-N-acetyltransferase activity"/>
    <property type="evidence" value="ECO:0007669"/>
    <property type="project" value="UniProtKB-EC"/>
</dbReference>
<dbReference type="InterPro" id="IPR028345">
    <property type="entry name" value="Antibiotic_NAT-like"/>
</dbReference>
<sequence>MNKTLKIAVKYALYYAPRPLQERLRKIQMERELREGMERAKRTRVSKAEFLELMDRLDWGSDIFLHTSMLNVGKIEGGAKFIADTLSRKVDTERYTLLVSALPYRGSFWEYLRMNPTFDVRTADIAMGAVNERLAARPDACRSIHPTHSVVAIGKRAAEYTATHHLDKTPFGPHSPYWKLFQNKGKILLLGATLNNVTAIHALEDALGDSYPIDIYAADDYPVTCYDGEGKPLIVSTKCHHPLKCISRDGVVLRKPLEACGGVKAYPLGESEALLIDALKYAQCFFDQLAQGRSIYGGRHAVTPELLEAIGRAKQALGIE</sequence>
<dbReference type="AlphaFoldDB" id="A0A9D2BQU5"/>
<dbReference type="EC" id="2.3.1.-" evidence="5"/>
<evidence type="ECO:0000256" key="1">
    <source>
        <dbReference type="ARBA" id="ARBA00006383"/>
    </source>
</evidence>
<dbReference type="SUPFAM" id="SSF110710">
    <property type="entry name" value="TTHA0583/YokD-like"/>
    <property type="match status" value="1"/>
</dbReference>
<organism evidence="6 7">
    <name type="scientific">Candidatus Parabacteroides intestinigallinarum</name>
    <dbReference type="NCBI Taxonomy" id="2838722"/>
    <lineage>
        <taxon>Bacteria</taxon>
        <taxon>Pseudomonadati</taxon>
        <taxon>Bacteroidota</taxon>
        <taxon>Bacteroidia</taxon>
        <taxon>Bacteroidales</taxon>
        <taxon>Tannerellaceae</taxon>
        <taxon>Parabacteroides</taxon>
    </lineage>
</organism>
<evidence type="ECO:0000313" key="6">
    <source>
        <dbReference type="EMBL" id="HIX86248.1"/>
    </source>
</evidence>
<dbReference type="PANTHER" id="PTHR11104:SF0">
    <property type="entry name" value="SPBETA PROPHAGE-DERIVED AMINOGLYCOSIDE N(3')-ACETYLTRANSFERASE-LIKE PROTEIN YOKD"/>
    <property type="match status" value="1"/>
</dbReference>
<comment type="similarity">
    <text evidence="1 5">Belongs to the antibiotic N-acetyltransferase family.</text>
</comment>
<evidence type="ECO:0000256" key="2">
    <source>
        <dbReference type="ARBA" id="ARBA00012882"/>
    </source>
</evidence>
<keyword evidence="4 5" id="KW-0012">Acyltransferase</keyword>
<dbReference type="InterPro" id="IPR003679">
    <property type="entry name" value="Amioglycoside_AcTrfase"/>
</dbReference>
<reference evidence="6" key="2">
    <citation type="submission" date="2021-04" db="EMBL/GenBank/DDBJ databases">
        <authorList>
            <person name="Gilroy R."/>
        </authorList>
    </citation>
    <scope>NUCLEOTIDE SEQUENCE</scope>
    <source>
        <strain evidence="6">ChiHecec2B26-12326</strain>
    </source>
</reference>
<evidence type="ECO:0000313" key="7">
    <source>
        <dbReference type="Proteomes" id="UP000823847"/>
    </source>
</evidence>
<keyword evidence="3 5" id="KW-0808">Transferase</keyword>
<comment type="catalytic activity">
    <reaction evidence="5">
        <text>a 2-deoxystreptamine antibiotic + acetyl-CoA = an N(3)-acetyl-2-deoxystreptamine antibiotic + CoA + H(+)</text>
        <dbReference type="Rhea" id="RHEA:12665"/>
        <dbReference type="ChEBI" id="CHEBI:15378"/>
        <dbReference type="ChEBI" id="CHEBI:57287"/>
        <dbReference type="ChEBI" id="CHEBI:57288"/>
        <dbReference type="ChEBI" id="CHEBI:57921"/>
        <dbReference type="ChEBI" id="CHEBI:77452"/>
        <dbReference type="EC" id="2.3.1.81"/>
    </reaction>
</comment>
<dbReference type="EMBL" id="DXEN01000051">
    <property type="protein sequence ID" value="HIX86248.1"/>
    <property type="molecule type" value="Genomic_DNA"/>
</dbReference>
<gene>
    <name evidence="6" type="ORF">H9848_06540</name>
</gene>
<evidence type="ECO:0000256" key="3">
    <source>
        <dbReference type="ARBA" id="ARBA00022679"/>
    </source>
</evidence>